<dbReference type="InterPro" id="IPR036937">
    <property type="entry name" value="Adhesion_dom_fimbrial_sf"/>
</dbReference>
<dbReference type="Pfam" id="PF00419">
    <property type="entry name" value="Fimbrial"/>
    <property type="match status" value="1"/>
</dbReference>
<dbReference type="RefSeq" id="WP_283656875.1">
    <property type="nucleotide sequence ID" value="NZ_CP123366.1"/>
</dbReference>
<keyword evidence="1" id="KW-0732">Signal</keyword>
<feature type="signal peptide" evidence="1">
    <location>
        <begin position="1"/>
        <end position="20"/>
    </location>
</feature>
<dbReference type="EMBL" id="CP123373">
    <property type="protein sequence ID" value="WHT95917.1"/>
    <property type="molecule type" value="Genomic_DNA"/>
</dbReference>
<name>A0AAJ6FT92_PRORE</name>
<evidence type="ECO:0000313" key="3">
    <source>
        <dbReference type="EMBL" id="WHT95917.1"/>
    </source>
</evidence>
<dbReference type="GO" id="GO:0009289">
    <property type="term" value="C:pilus"/>
    <property type="evidence" value="ECO:0007669"/>
    <property type="project" value="InterPro"/>
</dbReference>
<dbReference type="PANTHER" id="PTHR33420">
    <property type="entry name" value="FIMBRIAL SUBUNIT ELFA-RELATED"/>
    <property type="match status" value="1"/>
</dbReference>
<organism evidence="3 4">
    <name type="scientific">Providencia rettgeri</name>
    <dbReference type="NCBI Taxonomy" id="587"/>
    <lineage>
        <taxon>Bacteria</taxon>
        <taxon>Pseudomonadati</taxon>
        <taxon>Pseudomonadota</taxon>
        <taxon>Gammaproteobacteria</taxon>
        <taxon>Enterobacterales</taxon>
        <taxon>Morganellaceae</taxon>
        <taxon>Providencia</taxon>
    </lineage>
</organism>
<sequence>MRKKILFTPVIFSLFFCVYAKDTRASATVKIRGSIVETACAIDVGSRDQTIDMGNLPLSTLHRDGQGPIRHFQIRLVNCVLARQDPAKPNWQYFRVTFDGSQSRGLFTVNGQASGIGLQIQRDDGEIAIPGKGLPRQSLPVGERDLSYQLRLIANQDVLMSGQYSSQLRFKLDYE</sequence>
<accession>A0AAJ6FT92</accession>
<evidence type="ECO:0000259" key="2">
    <source>
        <dbReference type="Pfam" id="PF00419"/>
    </source>
</evidence>
<dbReference type="SUPFAM" id="SSF49401">
    <property type="entry name" value="Bacterial adhesins"/>
    <property type="match status" value="1"/>
</dbReference>
<evidence type="ECO:0000313" key="4">
    <source>
        <dbReference type="Proteomes" id="UP000682358"/>
    </source>
</evidence>
<dbReference type="InterPro" id="IPR008966">
    <property type="entry name" value="Adhesion_dom_sf"/>
</dbReference>
<dbReference type="InterPro" id="IPR050263">
    <property type="entry name" value="Bact_Fimbrial_Adh_Pro"/>
</dbReference>
<proteinExistence type="predicted"/>
<dbReference type="PANTHER" id="PTHR33420:SF26">
    <property type="entry name" value="FIMBRIAL SUBUNIT"/>
    <property type="match status" value="1"/>
</dbReference>
<protein>
    <submittedName>
        <fullName evidence="3">Fimbrial protein</fullName>
    </submittedName>
</protein>
<dbReference type="AlphaFoldDB" id="A0AAJ6FT92"/>
<dbReference type="InterPro" id="IPR000259">
    <property type="entry name" value="Adhesion_dom_fimbrial"/>
</dbReference>
<dbReference type="Proteomes" id="UP000682358">
    <property type="component" value="Plasmid p15628A_320"/>
</dbReference>
<reference evidence="3" key="1">
    <citation type="submission" date="2023-04" db="EMBL/GenBank/DDBJ databases">
        <title>Co-integrate Col3M blaNDM-1-harbouring plasmids in clinical Providencia rettgeri isolates from Argentina.</title>
        <authorList>
            <person name="de Belder D."/>
            <person name="Martino F."/>
            <person name="Tijet N."/>
            <person name="Melano R.G."/>
            <person name="Faccone D."/>
            <person name="de Mendieta J.M."/>
            <person name="Rapoport M."/>
            <person name="Albornoz E."/>
            <person name="Petroni A."/>
            <person name="Tuduri E."/>
            <person name="Derdoy L."/>
            <person name="Cogut S."/>
            <person name="Errecalde L."/>
            <person name="Pasteran F."/>
            <person name="Corso A."/>
            <person name="Gomez S.A."/>
        </authorList>
    </citation>
    <scope>NUCLEOTIDE SEQUENCE</scope>
    <source>
        <strain evidence="3">PreM15628</strain>
        <plasmid evidence="3">p15628A_320</plasmid>
    </source>
</reference>
<feature type="chain" id="PRO_5042563567" evidence="1">
    <location>
        <begin position="21"/>
        <end position="175"/>
    </location>
</feature>
<gene>
    <name evidence="3" type="ORF">KOF27_20645</name>
</gene>
<feature type="domain" description="Fimbrial-type adhesion" evidence="2">
    <location>
        <begin position="30"/>
        <end position="174"/>
    </location>
</feature>
<evidence type="ECO:0000256" key="1">
    <source>
        <dbReference type="SAM" id="SignalP"/>
    </source>
</evidence>
<keyword evidence="3" id="KW-0614">Plasmid</keyword>
<geneLocation type="plasmid" evidence="3 4">
    <name>p15628A_320</name>
</geneLocation>
<dbReference type="GO" id="GO:0043709">
    <property type="term" value="P:cell adhesion involved in single-species biofilm formation"/>
    <property type="evidence" value="ECO:0007669"/>
    <property type="project" value="TreeGrafter"/>
</dbReference>
<dbReference type="Gene3D" id="2.60.40.1090">
    <property type="entry name" value="Fimbrial-type adhesion domain"/>
    <property type="match status" value="1"/>
</dbReference>